<sequence>MVKNMTKSLATKSIQYAFSNFGKYGDKNKNRIFKNVRVDAEDEAVVKVGKTLAVLMGDSLHGAMEVVKRDIEITD</sequence>
<reference evidence="2 3" key="1">
    <citation type="journal article" date="2015" name="Genome Announc.">
        <title>Expanding the biotechnology potential of lactobacilli through comparative genomics of 213 strains and associated genera.</title>
        <authorList>
            <person name="Sun Z."/>
            <person name="Harris H.M."/>
            <person name="McCann A."/>
            <person name="Guo C."/>
            <person name="Argimon S."/>
            <person name="Zhang W."/>
            <person name="Yang X."/>
            <person name="Jeffery I.B."/>
            <person name="Cooney J.C."/>
            <person name="Kagawa T.F."/>
            <person name="Liu W."/>
            <person name="Song Y."/>
            <person name="Salvetti E."/>
            <person name="Wrobel A."/>
            <person name="Rasinkangas P."/>
            <person name="Parkhill J."/>
            <person name="Rea M.C."/>
            <person name="O'Sullivan O."/>
            <person name="Ritari J."/>
            <person name="Douillard F.P."/>
            <person name="Paul Ross R."/>
            <person name="Yang R."/>
            <person name="Briner A.E."/>
            <person name="Felis G.E."/>
            <person name="de Vos W.M."/>
            <person name="Barrangou R."/>
            <person name="Klaenhammer T.R."/>
            <person name="Caufield P.W."/>
            <person name="Cui Y."/>
            <person name="Zhang H."/>
            <person name="O'Toole P.W."/>
        </authorList>
    </citation>
    <scope>NUCLEOTIDE SEQUENCE [LARGE SCALE GENOMIC DNA]</scope>
    <source>
        <strain evidence="2 3">DSM 5661</strain>
    </source>
</reference>
<dbReference type="AlphaFoldDB" id="A0A0R1Y9Z9"/>
<evidence type="ECO:0000259" key="1">
    <source>
        <dbReference type="Pfam" id="PF07872"/>
    </source>
</evidence>
<protein>
    <recommendedName>
        <fullName evidence="1">DUF1659 domain-containing protein</fullName>
    </recommendedName>
</protein>
<proteinExistence type="predicted"/>
<organism evidence="2 3">
    <name type="scientific">Lactobacillus hamsteri DSM 5661 = JCM 6256</name>
    <dbReference type="NCBI Taxonomy" id="1423754"/>
    <lineage>
        <taxon>Bacteria</taxon>
        <taxon>Bacillati</taxon>
        <taxon>Bacillota</taxon>
        <taxon>Bacilli</taxon>
        <taxon>Lactobacillales</taxon>
        <taxon>Lactobacillaceae</taxon>
        <taxon>Lactobacillus</taxon>
    </lineage>
</organism>
<dbReference type="PATRIC" id="fig|1423754.3.peg.1157"/>
<dbReference type="STRING" id="1423754.FC39_GL001126"/>
<comment type="caution">
    <text evidence="2">The sequence shown here is derived from an EMBL/GenBank/DDBJ whole genome shotgun (WGS) entry which is preliminary data.</text>
</comment>
<feature type="domain" description="DUF1659" evidence="1">
    <location>
        <begin position="6"/>
        <end position="71"/>
    </location>
</feature>
<evidence type="ECO:0000313" key="2">
    <source>
        <dbReference type="EMBL" id="KRM39383.1"/>
    </source>
</evidence>
<evidence type="ECO:0000313" key="3">
    <source>
        <dbReference type="Proteomes" id="UP000051223"/>
    </source>
</evidence>
<keyword evidence="3" id="KW-1185">Reference proteome</keyword>
<accession>A0A0R1Y9Z9</accession>
<dbReference type="EMBL" id="AZGI01000041">
    <property type="protein sequence ID" value="KRM39383.1"/>
    <property type="molecule type" value="Genomic_DNA"/>
</dbReference>
<dbReference type="Pfam" id="PF07872">
    <property type="entry name" value="DUF1659"/>
    <property type="match status" value="1"/>
</dbReference>
<dbReference type="InterPro" id="IPR012454">
    <property type="entry name" value="DUF1659"/>
</dbReference>
<dbReference type="Proteomes" id="UP000051223">
    <property type="component" value="Unassembled WGS sequence"/>
</dbReference>
<name>A0A0R1Y9Z9_9LACO</name>
<gene>
    <name evidence="2" type="ORF">FC39_GL001126</name>
</gene>